<protein>
    <submittedName>
        <fullName evidence="2">Uncharacterized protein</fullName>
    </submittedName>
</protein>
<organism evidence="2 3">
    <name type="scientific">Aldrovandia affinis</name>
    <dbReference type="NCBI Taxonomy" id="143900"/>
    <lineage>
        <taxon>Eukaryota</taxon>
        <taxon>Metazoa</taxon>
        <taxon>Chordata</taxon>
        <taxon>Craniata</taxon>
        <taxon>Vertebrata</taxon>
        <taxon>Euteleostomi</taxon>
        <taxon>Actinopterygii</taxon>
        <taxon>Neopterygii</taxon>
        <taxon>Teleostei</taxon>
        <taxon>Notacanthiformes</taxon>
        <taxon>Halosauridae</taxon>
        <taxon>Aldrovandia</taxon>
    </lineage>
</organism>
<name>A0AAD7S3A1_9TELE</name>
<proteinExistence type="predicted"/>
<gene>
    <name evidence="2" type="ORF">AAFF_G00036480</name>
</gene>
<dbReference type="EMBL" id="JAINUG010000119">
    <property type="protein sequence ID" value="KAJ8395192.1"/>
    <property type="molecule type" value="Genomic_DNA"/>
</dbReference>
<reference evidence="2" key="1">
    <citation type="journal article" date="2023" name="Science">
        <title>Genome structures resolve the early diversification of teleost fishes.</title>
        <authorList>
            <person name="Parey E."/>
            <person name="Louis A."/>
            <person name="Montfort J."/>
            <person name="Bouchez O."/>
            <person name="Roques C."/>
            <person name="Iampietro C."/>
            <person name="Lluch J."/>
            <person name="Castinel A."/>
            <person name="Donnadieu C."/>
            <person name="Desvignes T."/>
            <person name="Floi Bucao C."/>
            <person name="Jouanno E."/>
            <person name="Wen M."/>
            <person name="Mejri S."/>
            <person name="Dirks R."/>
            <person name="Jansen H."/>
            <person name="Henkel C."/>
            <person name="Chen W.J."/>
            <person name="Zahm M."/>
            <person name="Cabau C."/>
            <person name="Klopp C."/>
            <person name="Thompson A.W."/>
            <person name="Robinson-Rechavi M."/>
            <person name="Braasch I."/>
            <person name="Lecointre G."/>
            <person name="Bobe J."/>
            <person name="Postlethwait J.H."/>
            <person name="Berthelot C."/>
            <person name="Roest Crollius H."/>
            <person name="Guiguen Y."/>
        </authorList>
    </citation>
    <scope>NUCLEOTIDE SEQUENCE</scope>
    <source>
        <strain evidence="2">NC1722</strain>
    </source>
</reference>
<evidence type="ECO:0000256" key="1">
    <source>
        <dbReference type="SAM" id="MobiDB-lite"/>
    </source>
</evidence>
<feature type="region of interest" description="Disordered" evidence="1">
    <location>
        <begin position="1"/>
        <end position="31"/>
    </location>
</feature>
<dbReference type="AlphaFoldDB" id="A0AAD7S3A1"/>
<evidence type="ECO:0000313" key="3">
    <source>
        <dbReference type="Proteomes" id="UP001221898"/>
    </source>
</evidence>
<evidence type="ECO:0000313" key="2">
    <source>
        <dbReference type="EMBL" id="KAJ8395192.1"/>
    </source>
</evidence>
<accession>A0AAD7S3A1</accession>
<comment type="caution">
    <text evidence="2">The sequence shown here is derived from an EMBL/GenBank/DDBJ whole genome shotgun (WGS) entry which is preliminary data.</text>
</comment>
<feature type="compositionally biased region" description="Basic and acidic residues" evidence="1">
    <location>
        <begin position="1"/>
        <end position="16"/>
    </location>
</feature>
<sequence>MKAEKDTAVAAERSRGPDILLNPEPGASVTVSSLDSGRLRLHRPLWSCEAGEQGLPWPRPRQPGGNLLRSCGFGSLRVPTWGPGRYQQGRALDLRRASGRVTRGPAGAEARRIKGPATLQQTRPNHFNFSRSLQLSASAHGGGPPLLTGPAVRHKEIAQGEQQRCGAPGGAEAVAAPAPPPLKALGSSLLPPAPLPLLCPSDQRPQK</sequence>
<keyword evidence="3" id="KW-1185">Reference proteome</keyword>
<feature type="region of interest" description="Disordered" evidence="1">
    <location>
        <begin position="158"/>
        <end position="207"/>
    </location>
</feature>
<dbReference type="Proteomes" id="UP001221898">
    <property type="component" value="Unassembled WGS sequence"/>
</dbReference>